<accession>N1PL15</accession>
<dbReference type="OMA" id="HTGRMAR"/>
<feature type="non-terminal residue" evidence="3">
    <location>
        <position position="191"/>
    </location>
</feature>
<dbReference type="OrthoDB" id="2506204at2759"/>
<keyword evidence="4" id="KW-1185">Reference proteome</keyword>
<dbReference type="EMBL" id="KB446539">
    <property type="protein sequence ID" value="EME43718.1"/>
    <property type="molecule type" value="Genomic_DNA"/>
</dbReference>
<dbReference type="PANTHER" id="PTHR14905:SF7">
    <property type="entry name" value="VON WILLEBRAND FACTOR A DOMAIN-CONTAINING PROTEIN 7"/>
    <property type="match status" value="1"/>
</dbReference>
<name>N1PL15_DOTSN</name>
<feature type="signal peptide" evidence="2">
    <location>
        <begin position="1"/>
        <end position="30"/>
    </location>
</feature>
<reference evidence="4" key="1">
    <citation type="journal article" date="2012" name="PLoS Genet.">
        <title>The genomes of the fungal plant pathogens Cladosporium fulvum and Dothistroma septosporum reveal adaptation to different hosts and lifestyles but also signatures of common ancestry.</title>
        <authorList>
            <person name="de Wit P.J.G.M."/>
            <person name="van der Burgt A."/>
            <person name="Oekmen B."/>
            <person name="Stergiopoulos I."/>
            <person name="Abd-Elsalam K.A."/>
            <person name="Aerts A.L."/>
            <person name="Bahkali A.H."/>
            <person name="Beenen H.G."/>
            <person name="Chettri P."/>
            <person name="Cox M.P."/>
            <person name="Datema E."/>
            <person name="de Vries R.P."/>
            <person name="Dhillon B."/>
            <person name="Ganley A.R."/>
            <person name="Griffiths S.A."/>
            <person name="Guo Y."/>
            <person name="Hamelin R.C."/>
            <person name="Henrissat B."/>
            <person name="Kabir M.S."/>
            <person name="Jashni M.K."/>
            <person name="Kema G."/>
            <person name="Klaubauf S."/>
            <person name="Lapidus A."/>
            <person name="Levasseur A."/>
            <person name="Lindquist E."/>
            <person name="Mehrabi R."/>
            <person name="Ohm R.A."/>
            <person name="Owen T.J."/>
            <person name="Salamov A."/>
            <person name="Schwelm A."/>
            <person name="Schijlen E."/>
            <person name="Sun H."/>
            <person name="van den Burg H.A."/>
            <person name="van Ham R.C.H.J."/>
            <person name="Zhang S."/>
            <person name="Goodwin S.B."/>
            <person name="Grigoriev I.V."/>
            <person name="Collemare J."/>
            <person name="Bradshaw R.E."/>
        </authorList>
    </citation>
    <scope>NUCLEOTIDE SEQUENCE [LARGE SCALE GENOMIC DNA]</scope>
    <source>
        <strain evidence="4">NZE10 / CBS 128990</strain>
    </source>
</reference>
<evidence type="ECO:0000256" key="2">
    <source>
        <dbReference type="SAM" id="SignalP"/>
    </source>
</evidence>
<sequence length="191" mass="20876">MITRNTCTNAAPTLLLLAVILLFLASPAEAFGAGYVASGSPLKATKFRHGDIALAVPLLATANRRLVKQIYFGNWLRDFSQLLDRTSLSLAPQSILRAVVAIFTFVQFGYATRQFEVTDERLGFYRPEEHVDNPRGYDNGSQPTTAGTEAPLEERVDATGHQAGADGLRANVHHTELDVDPQTGMKNYIAN</sequence>
<feature type="region of interest" description="Disordered" evidence="1">
    <location>
        <begin position="128"/>
        <end position="147"/>
    </location>
</feature>
<evidence type="ECO:0000256" key="1">
    <source>
        <dbReference type="SAM" id="MobiDB-lite"/>
    </source>
</evidence>
<keyword evidence="2" id="KW-0732">Signal</keyword>
<dbReference type="eggNOG" id="ENOG502QRXF">
    <property type="taxonomic scope" value="Eukaryota"/>
</dbReference>
<reference evidence="3 4" key="2">
    <citation type="journal article" date="2012" name="PLoS Pathog.">
        <title>Diverse lifestyles and strategies of plant pathogenesis encoded in the genomes of eighteen Dothideomycetes fungi.</title>
        <authorList>
            <person name="Ohm R.A."/>
            <person name="Feau N."/>
            <person name="Henrissat B."/>
            <person name="Schoch C.L."/>
            <person name="Horwitz B.A."/>
            <person name="Barry K.W."/>
            <person name="Condon B.J."/>
            <person name="Copeland A.C."/>
            <person name="Dhillon B."/>
            <person name="Glaser F."/>
            <person name="Hesse C.N."/>
            <person name="Kosti I."/>
            <person name="LaButti K."/>
            <person name="Lindquist E.A."/>
            <person name="Lucas S."/>
            <person name="Salamov A.A."/>
            <person name="Bradshaw R.E."/>
            <person name="Ciuffetti L."/>
            <person name="Hamelin R.C."/>
            <person name="Kema G.H.J."/>
            <person name="Lawrence C."/>
            <person name="Scott J.A."/>
            <person name="Spatafora J.W."/>
            <person name="Turgeon B.G."/>
            <person name="de Wit P.J.G.M."/>
            <person name="Zhong S."/>
            <person name="Goodwin S.B."/>
            <person name="Grigoriev I.V."/>
        </authorList>
    </citation>
    <scope>NUCLEOTIDE SEQUENCE [LARGE SCALE GENOMIC DNA]</scope>
    <source>
        <strain evidence="4">NZE10 / CBS 128990</strain>
    </source>
</reference>
<feature type="chain" id="PRO_5004109885" evidence="2">
    <location>
        <begin position="31"/>
        <end position="191"/>
    </location>
</feature>
<dbReference type="PANTHER" id="PTHR14905">
    <property type="entry name" value="NG37"/>
    <property type="match status" value="1"/>
</dbReference>
<organism evidence="3 4">
    <name type="scientific">Dothistroma septosporum (strain NZE10 / CBS 128990)</name>
    <name type="common">Red band needle blight fungus</name>
    <name type="synonym">Mycosphaerella pini</name>
    <dbReference type="NCBI Taxonomy" id="675120"/>
    <lineage>
        <taxon>Eukaryota</taxon>
        <taxon>Fungi</taxon>
        <taxon>Dikarya</taxon>
        <taxon>Ascomycota</taxon>
        <taxon>Pezizomycotina</taxon>
        <taxon>Dothideomycetes</taxon>
        <taxon>Dothideomycetidae</taxon>
        <taxon>Mycosphaerellales</taxon>
        <taxon>Mycosphaerellaceae</taxon>
        <taxon>Dothistroma</taxon>
    </lineage>
</organism>
<evidence type="ECO:0000313" key="4">
    <source>
        <dbReference type="Proteomes" id="UP000016933"/>
    </source>
</evidence>
<dbReference type="InterPro" id="IPR010816">
    <property type="entry name" value="Het-C"/>
</dbReference>
<proteinExistence type="predicted"/>
<dbReference type="AlphaFoldDB" id="N1PL15"/>
<protein>
    <submittedName>
        <fullName evidence="3">Uncharacterized protein</fullName>
    </submittedName>
</protein>
<evidence type="ECO:0000313" key="3">
    <source>
        <dbReference type="EMBL" id="EME43718.1"/>
    </source>
</evidence>
<dbReference type="HOGENOM" id="CLU_1424646_0_0_1"/>
<dbReference type="Proteomes" id="UP000016933">
    <property type="component" value="Unassembled WGS sequence"/>
</dbReference>
<dbReference type="InterPro" id="IPR052577">
    <property type="entry name" value="VWA7"/>
</dbReference>
<dbReference type="Pfam" id="PF07217">
    <property type="entry name" value="Het-C"/>
    <property type="match status" value="1"/>
</dbReference>
<gene>
    <name evidence="3" type="ORF">DOTSEDRAFT_130488</name>
</gene>